<evidence type="ECO:0000313" key="1">
    <source>
        <dbReference type="EMBL" id="SIR00338.1"/>
    </source>
</evidence>
<dbReference type="EMBL" id="FTNE01000013">
    <property type="protein sequence ID" value="SIR00338.1"/>
    <property type="molecule type" value="Genomic_DNA"/>
</dbReference>
<gene>
    <name evidence="1" type="ORF">SAMN05421828_11361</name>
</gene>
<name>A0A8G2CLF5_ACIRU</name>
<dbReference type="Pfam" id="PF13365">
    <property type="entry name" value="Trypsin_2"/>
    <property type="match status" value="1"/>
</dbReference>
<dbReference type="InterPro" id="IPR009003">
    <property type="entry name" value="Peptidase_S1_PA"/>
</dbReference>
<dbReference type="AlphaFoldDB" id="A0A8G2CLF5"/>
<reference evidence="1 2" key="1">
    <citation type="submission" date="2017-01" db="EMBL/GenBank/DDBJ databases">
        <authorList>
            <person name="Varghese N."/>
            <person name="Submissions S."/>
        </authorList>
    </citation>
    <scope>NUCLEOTIDE SEQUENCE [LARGE SCALE GENOMIC DNA]</scope>
    <source>
        <strain evidence="1 2">ATCC 35905</strain>
    </source>
</reference>
<dbReference type="OrthoDB" id="9805367at2"/>
<dbReference type="Gene3D" id="2.40.10.10">
    <property type="entry name" value="Trypsin-like serine proteases"/>
    <property type="match status" value="2"/>
</dbReference>
<accession>A0A8G2CLF5</accession>
<comment type="caution">
    <text evidence="1">The sequence shown here is derived from an EMBL/GenBank/DDBJ whole genome shotgun (WGS) entry which is preliminary data.</text>
</comment>
<dbReference type="PANTHER" id="PTHR43019:SF23">
    <property type="entry name" value="PROTEASE DO-LIKE 5, CHLOROPLASTIC"/>
    <property type="match status" value="1"/>
</dbReference>
<dbReference type="InterPro" id="IPR043504">
    <property type="entry name" value="Peptidase_S1_PA_chymotrypsin"/>
</dbReference>
<sequence length="355" mass="38264">MPGSRLIKRIEHADPIDQTARMTEGLFHPHQISIPGVPADHLCAAMVRILPRTVLVLDLAPTQEVAQSLARNESRPDGSEYWYRWFTAADVANIDDPAFNLGMVRHEFARAVKSGMAFPATMPLDGGGSGFAVTADGLVVTNYHLVTAEIATYQREGGALNQPVRCRSLRAEVAYRTEAGTWAWRDAAALWLVSNPPRARALWQDAAGLHHWREDTALLRVEPAPSAHLALAARTLDVAEPVWMAGFPLRTARAAEARAALGYADADGSLRVSTGQVLAVDGADYFTTDADGSMGNSGSPVFDRAGSVVGMFSRADGDGPRHALEYGYLNRVQVSTRRIVRSVGLAVPADAGDTR</sequence>
<evidence type="ECO:0000313" key="2">
    <source>
        <dbReference type="Proteomes" id="UP000186308"/>
    </source>
</evidence>
<dbReference type="Proteomes" id="UP000186308">
    <property type="component" value="Unassembled WGS sequence"/>
</dbReference>
<organism evidence="1 2">
    <name type="scientific">Acidiphilium rubrum</name>
    <dbReference type="NCBI Taxonomy" id="526"/>
    <lineage>
        <taxon>Bacteria</taxon>
        <taxon>Pseudomonadati</taxon>
        <taxon>Pseudomonadota</taxon>
        <taxon>Alphaproteobacteria</taxon>
        <taxon>Acetobacterales</taxon>
        <taxon>Acidocellaceae</taxon>
        <taxon>Acidiphilium</taxon>
    </lineage>
</organism>
<dbReference type="SUPFAM" id="SSF50494">
    <property type="entry name" value="Trypsin-like serine proteases"/>
    <property type="match status" value="1"/>
</dbReference>
<proteinExistence type="predicted"/>
<dbReference type="PANTHER" id="PTHR43019">
    <property type="entry name" value="SERINE ENDOPROTEASE DEGS"/>
    <property type="match status" value="1"/>
</dbReference>
<protein>
    <submittedName>
        <fullName evidence="1">Trypsin-like peptidase domain-containing protein</fullName>
    </submittedName>
</protein>
<keyword evidence="2" id="KW-1185">Reference proteome</keyword>
<dbReference type="RefSeq" id="WP_029311760.1">
    <property type="nucleotide sequence ID" value="NZ_FTNE01000013.1"/>
</dbReference>